<dbReference type="Gene3D" id="3.30.450.20">
    <property type="entry name" value="PAS domain"/>
    <property type="match status" value="1"/>
</dbReference>
<dbReference type="SUPFAM" id="SSF55785">
    <property type="entry name" value="PYP-like sensor domain (PAS domain)"/>
    <property type="match status" value="2"/>
</dbReference>
<dbReference type="InterPro" id="IPR000014">
    <property type="entry name" value="PAS"/>
</dbReference>
<keyword evidence="2" id="KW-1133">Transmembrane helix</keyword>
<dbReference type="InterPro" id="IPR035965">
    <property type="entry name" value="PAS-like_dom_sf"/>
</dbReference>
<evidence type="ECO:0000259" key="3">
    <source>
        <dbReference type="SMART" id="SM00091"/>
    </source>
</evidence>
<evidence type="ECO:0000313" key="5">
    <source>
        <dbReference type="Proteomes" id="UP000207598"/>
    </source>
</evidence>
<feature type="domain" description="PAS" evidence="3">
    <location>
        <begin position="141"/>
        <end position="208"/>
    </location>
</feature>
<dbReference type="CDD" id="cd00130">
    <property type="entry name" value="PAS"/>
    <property type="match status" value="1"/>
</dbReference>
<accession>A0A238JQV6</accession>
<dbReference type="Pfam" id="PF12860">
    <property type="entry name" value="PAS_7"/>
    <property type="match status" value="1"/>
</dbReference>
<evidence type="ECO:0000256" key="2">
    <source>
        <dbReference type="SAM" id="Phobius"/>
    </source>
</evidence>
<feature type="region of interest" description="Disordered" evidence="1">
    <location>
        <begin position="177"/>
        <end position="202"/>
    </location>
</feature>
<keyword evidence="2" id="KW-0472">Membrane</keyword>
<proteinExistence type="predicted"/>
<protein>
    <submittedName>
        <fullName evidence="4">Sensor protein DivL</fullName>
        <ecNumber evidence="4">2.7.13.3</ecNumber>
    </submittedName>
</protein>
<dbReference type="AlphaFoldDB" id="A0A238JQV6"/>
<name>A0A238JQV6_9RHOB</name>
<keyword evidence="5" id="KW-1185">Reference proteome</keyword>
<organism evidence="4 5">
    <name type="scientific">Maliponia aquimaris</name>
    <dbReference type="NCBI Taxonomy" id="1673631"/>
    <lineage>
        <taxon>Bacteria</taxon>
        <taxon>Pseudomonadati</taxon>
        <taxon>Pseudomonadota</taxon>
        <taxon>Alphaproteobacteria</taxon>
        <taxon>Rhodobacterales</taxon>
        <taxon>Paracoccaceae</taxon>
        <taxon>Maliponia</taxon>
    </lineage>
</organism>
<feature type="domain" description="PAS" evidence="3">
    <location>
        <begin position="247"/>
        <end position="314"/>
    </location>
</feature>
<evidence type="ECO:0000256" key="1">
    <source>
        <dbReference type="SAM" id="MobiDB-lite"/>
    </source>
</evidence>
<evidence type="ECO:0000313" key="4">
    <source>
        <dbReference type="EMBL" id="SMX32557.1"/>
    </source>
</evidence>
<dbReference type="EMBL" id="FXYF01000001">
    <property type="protein sequence ID" value="SMX32557.1"/>
    <property type="molecule type" value="Genomic_DNA"/>
</dbReference>
<dbReference type="EC" id="2.7.13.3" evidence="4"/>
<dbReference type="RefSeq" id="WP_245853207.1">
    <property type="nucleotide sequence ID" value="NZ_FXYF01000001.1"/>
</dbReference>
<dbReference type="GO" id="GO:0004673">
    <property type="term" value="F:protein histidine kinase activity"/>
    <property type="evidence" value="ECO:0007669"/>
    <property type="project" value="UniProtKB-EC"/>
</dbReference>
<keyword evidence="2" id="KW-0812">Transmembrane</keyword>
<reference evidence="4 5" key="1">
    <citation type="submission" date="2017-05" db="EMBL/GenBank/DDBJ databases">
        <authorList>
            <person name="Song R."/>
            <person name="Chenine A.L."/>
            <person name="Ruprecht R.M."/>
        </authorList>
    </citation>
    <scope>NUCLEOTIDE SEQUENCE [LARGE SCALE GENOMIC DNA]</scope>
    <source>
        <strain evidence="4 5">CECT 8898</strain>
    </source>
</reference>
<dbReference type="SMART" id="SM00091">
    <property type="entry name" value="PAS"/>
    <property type="match status" value="2"/>
</dbReference>
<dbReference type="Proteomes" id="UP000207598">
    <property type="component" value="Unassembled WGS sequence"/>
</dbReference>
<feature type="transmembrane region" description="Helical" evidence="2">
    <location>
        <begin position="6"/>
        <end position="25"/>
    </location>
</feature>
<sequence length="513" mass="57133">MEDFLILAIGAGVGSAVLAGLLVLLSTRPRRSAGLHAGTPDTVLLFRRGEVVDHTPDARALFDRTVLTGMGWEEVREALVPAFPDLPMVLPDGPARWTSVSVPLAELEAETSGSRLHLRLRYAPDGAASLFRAARINRDYDRLVEMSRHSPDAIWQTDPAGKMTWCNESAERLVAESGKTAPDAAPLDITPPATRSERTTRVSQRTSADKNLWFEVVSRPVDNGWVHYATSIDSLVNAEMAQRNFVQTLTKTFAHLPIGLAVFDRDRQLVLFNPALVDLTHLPVDFLSAKPNLLSFFDHMRENRMMPEPKNYASWRDKLYDVVSAAREDRYCETWNLPSGLTYKITGRPHPDGAVAFLIEDISAEISLTRRFRSELELTQSVLDCFDDSVAVFSRLGVLTFSNSAYRTRWNCDPDSAFAEITIVDATKDWQQACDPSPIWPDLREFVLTLRDRQTWTADLTLKSGGRIRCTVQPVAAGATMVRFSAMAALFDTLGEDSQASETDLPDRKHAVN</sequence>
<keyword evidence="4" id="KW-0808">Transferase</keyword>
<gene>
    <name evidence="4" type="primary">divL</name>
    <name evidence="4" type="ORF">MAA8898_00278</name>
</gene>